<comment type="caution">
    <text evidence="1">The sequence shown here is derived from an EMBL/GenBank/DDBJ whole genome shotgun (WGS) entry which is preliminary data.</text>
</comment>
<reference evidence="1 2" key="1">
    <citation type="submission" date="2018-07" db="EMBL/GenBank/DDBJ databases">
        <title>Desertimonas flava gen. nov. sp. nov.</title>
        <authorList>
            <person name="Liu S."/>
        </authorList>
    </citation>
    <scope>NUCLEOTIDE SEQUENCE [LARGE SCALE GENOMIC DNA]</scope>
    <source>
        <strain evidence="1 2">16Sb5-5</strain>
    </source>
</reference>
<keyword evidence="2" id="KW-1185">Reference proteome</keyword>
<dbReference type="Proteomes" id="UP000252770">
    <property type="component" value="Unassembled WGS sequence"/>
</dbReference>
<evidence type="ECO:0000313" key="2">
    <source>
        <dbReference type="Proteomes" id="UP000252770"/>
    </source>
</evidence>
<dbReference type="Gene3D" id="3.40.50.880">
    <property type="match status" value="1"/>
</dbReference>
<name>A0A367YQX4_9ACTN</name>
<proteinExistence type="predicted"/>
<accession>A0A367YQX4</accession>
<dbReference type="SUPFAM" id="SSF49785">
    <property type="entry name" value="Galactose-binding domain-like"/>
    <property type="match status" value="1"/>
</dbReference>
<dbReference type="InterPro" id="IPR053161">
    <property type="entry name" value="Ulvan_degrading_GH"/>
</dbReference>
<dbReference type="EMBL" id="QOUI01000013">
    <property type="protein sequence ID" value="RCK68228.1"/>
    <property type="molecule type" value="Genomic_DNA"/>
</dbReference>
<dbReference type="PANTHER" id="PTHR36848">
    <property type="entry name" value="DNA-BINDING PROTEIN (PUTATIVE SECRETED PROTEIN)-RELATED"/>
    <property type="match status" value="1"/>
</dbReference>
<organism evidence="1 2">
    <name type="scientific">Desertihabitans brevis</name>
    <dbReference type="NCBI Taxonomy" id="2268447"/>
    <lineage>
        <taxon>Bacteria</taxon>
        <taxon>Bacillati</taxon>
        <taxon>Actinomycetota</taxon>
        <taxon>Actinomycetes</taxon>
        <taxon>Propionibacteriales</taxon>
        <taxon>Propionibacteriaceae</taxon>
        <taxon>Desertihabitans</taxon>
    </lineage>
</organism>
<dbReference type="Pfam" id="PF17132">
    <property type="entry name" value="Glyco_hydro_106"/>
    <property type="match status" value="1"/>
</dbReference>
<dbReference type="InterPro" id="IPR008979">
    <property type="entry name" value="Galactose-bd-like_sf"/>
</dbReference>
<dbReference type="InterPro" id="IPR029062">
    <property type="entry name" value="Class_I_gatase-like"/>
</dbReference>
<dbReference type="AlphaFoldDB" id="A0A367YQX4"/>
<dbReference type="PANTHER" id="PTHR36848:SF2">
    <property type="entry name" value="SECRETED PROTEIN"/>
    <property type="match status" value="1"/>
</dbReference>
<evidence type="ECO:0008006" key="3">
    <source>
        <dbReference type="Google" id="ProtNLM"/>
    </source>
</evidence>
<protein>
    <recommendedName>
        <fullName evidence="3">Glycoside hydrolase</fullName>
    </recommendedName>
</protein>
<sequence length="835" mass="89495">MMRWWWFGPAVERAELDRELTVMAAAGLGGVEVAYVYPLEPATTTLLSESFLADLRFAAERVRELGLRFDLTLGTGWSFGGPHIDTALAARRLRWDRREITPGPLRIGATSPWPGEELVAAYLGDGSEQETPDVFTPLPVTDGEVRVPDGRGPRQVLLVWSEPTGQNVKRAAAGAEGPVLDHYSAAATQRHLEAFGDPLLDAVDPALVGSVFCDSLEVYAADWTPALPEEFERRRGYPLLPVLPALLSTDPATAAVRADYHRTLVELYEENFVAVVQRWAAGRGVPFRLQGYGVPPATVASYRFADLFEGEGWGWKRLTQTRWASSAAHRYDRPVVSAEVWTWLHSPSFRATPLDLQGEAHEHLLNGVNQLIGHGWPYSPPDAPGLGWFFYAAGAYDDRNPWWPAMPGLVAALSRLSWLLRQGSPVADVAVYVPLTDVLAGMGSATGGSLDAWRETARRVPAEVTAAVREHGLDYDLVDDEVLDGLDPGRYPVVVVPATTTVPEPTRAWLAAVQERGGTVLRVGSPVDVGGRAVAAGSLAAALGEVLEPLLVPDRPTPSLGVVVRRTAGAEVVLLANTGPEPLQRSLTSRSPHTRYEQWDPVTGRLVRAGALADGLALELEPYQATALLLSDAPAPAEPALPAAAHGSSTPLADGWSVTFPGEAPAPVDVPHVWEETGRPGFSGTARYATTVELDALPDGARVVLDLGGVTPVGDAGADEGLVGPSYRARVRGPVGEVATVEVNGTGCGVLWCPPYRVDVTDAVRPGRNEVVLEVANTAANALSVDEEIHRLAAEAERRDGRRFRMQQLDRAAESVRSGLLAAPTLRVHAPAPPG</sequence>
<dbReference type="Gene3D" id="2.60.120.260">
    <property type="entry name" value="Galactose-binding domain-like"/>
    <property type="match status" value="1"/>
</dbReference>
<evidence type="ECO:0000313" key="1">
    <source>
        <dbReference type="EMBL" id="RCK68228.1"/>
    </source>
</evidence>
<gene>
    <name evidence="1" type="ORF">DT076_17405</name>
</gene>